<evidence type="ECO:0000313" key="9">
    <source>
        <dbReference type="EMBL" id="KAG8443629.1"/>
    </source>
</evidence>
<keyword evidence="4 6" id="KW-0720">Serine protease</keyword>
<evidence type="ECO:0000256" key="3">
    <source>
        <dbReference type="ARBA" id="ARBA00022801"/>
    </source>
</evidence>
<dbReference type="PANTHER" id="PTHR11757">
    <property type="entry name" value="PROTEASE FAMILY S9A OLIGOPEPTIDASE"/>
    <property type="match status" value="1"/>
</dbReference>
<evidence type="ECO:0000256" key="1">
    <source>
        <dbReference type="ARBA" id="ARBA00005228"/>
    </source>
</evidence>
<protein>
    <recommendedName>
        <fullName evidence="6">Prolyl endopeptidase</fullName>
        <ecNumber evidence="6">3.4.21.-</ecNumber>
    </recommendedName>
</protein>
<dbReference type="GO" id="GO:0004252">
    <property type="term" value="F:serine-type endopeptidase activity"/>
    <property type="evidence" value="ECO:0007669"/>
    <property type="project" value="UniProtKB-UniRule"/>
</dbReference>
<evidence type="ECO:0000259" key="8">
    <source>
        <dbReference type="Pfam" id="PF02897"/>
    </source>
</evidence>
<sequence length="631" mass="72598">NILDSEQRRWQGASAKYRDLTLVLRKRLVHLHEQFPSYESREMIRYNDYTYIEDNGCIYQQKTGEQSCEVLLSPEDVGLGEYQIQKIRVSTNQAFLAVTLKTFEIEESTCIVIKLGSVPRVTHRIQNVFTCEWVAESILLYTRQMNLQCRQVYGMDFNQSNCTAKLVYNENDYRFFVDLYSTRDGRYLTINSNSKDTSEVWLLDKTSPWEPPVLVQGRVPGVTYFIEHRDGFLYMLSNDGEDTEYKLLKAALSSDREMWELVYVIKKRTKLVDMEMLKDHCIMFLKKGNQLYLEVICLFTELVIQSIKLPAWTCALEPDHPPENRGGSCRFGLSSPVQYPVPFVYSGLENQLFVDGNHKAEMAQPYHSQRLEAKSKDGAVVPVTIFYKQNNKELRTRPLLVHVYGAYGMDLNMSFKMEKRMLVDDGWILGYCHVRGGGELGSDWHKEGILDKKHNGLNDLHCCISHLHELGYSQPRYTAIEAASAGGVLAGALYNSSPNLFKAMVLEAPFLDVLNTMMDISLPLTIEEMGEWGNPVSEKEYYRYIKTYCPYQNIGPKDYPSLLITAYTNDQRVPLKGLLRYIAKLRKALIEYRLKSKVPDDKIPSVYLDVRPGGSHCDSLSWEDSLQKVLL</sequence>
<evidence type="ECO:0000313" key="10">
    <source>
        <dbReference type="Proteomes" id="UP000812440"/>
    </source>
</evidence>
<dbReference type="Pfam" id="PF02897">
    <property type="entry name" value="Peptidase_S9_N"/>
    <property type="match status" value="1"/>
</dbReference>
<evidence type="ECO:0000256" key="5">
    <source>
        <dbReference type="ARBA" id="ARBA00045448"/>
    </source>
</evidence>
<dbReference type="SUPFAM" id="SSF53474">
    <property type="entry name" value="alpha/beta-Hydrolases"/>
    <property type="match status" value="1"/>
</dbReference>
<evidence type="ECO:0000259" key="7">
    <source>
        <dbReference type="Pfam" id="PF00326"/>
    </source>
</evidence>
<accession>A0A8T2JEN3</accession>
<feature type="domain" description="Peptidase S9A N-terminal" evidence="8">
    <location>
        <begin position="58"/>
        <end position="323"/>
    </location>
</feature>
<keyword evidence="10" id="KW-1185">Reference proteome</keyword>
<dbReference type="InterPro" id="IPR029058">
    <property type="entry name" value="AB_hydrolase_fold"/>
</dbReference>
<feature type="domain" description="Peptidase S9 prolyl oligopeptidase catalytic" evidence="7">
    <location>
        <begin position="414"/>
        <end position="595"/>
    </location>
</feature>
<name>A0A8T2JEN3_9PIPI</name>
<dbReference type="GO" id="GO:0005856">
    <property type="term" value="C:cytoskeleton"/>
    <property type="evidence" value="ECO:0007669"/>
    <property type="project" value="TreeGrafter"/>
</dbReference>
<comment type="caution">
    <text evidence="9">The sequence shown here is derived from an EMBL/GenBank/DDBJ whole genome shotgun (WGS) entry which is preliminary data.</text>
</comment>
<keyword evidence="3 6" id="KW-0378">Hydrolase</keyword>
<comment type="similarity">
    <text evidence="1 6">Belongs to the peptidase S9A family.</text>
</comment>
<keyword evidence="2 6" id="KW-0645">Protease</keyword>
<dbReference type="EC" id="3.4.21.-" evidence="6"/>
<dbReference type="Gene3D" id="3.40.50.1820">
    <property type="entry name" value="alpha/beta hydrolase"/>
    <property type="match status" value="1"/>
</dbReference>
<feature type="non-terminal residue" evidence="9">
    <location>
        <position position="631"/>
    </location>
</feature>
<evidence type="ECO:0000256" key="2">
    <source>
        <dbReference type="ARBA" id="ARBA00022670"/>
    </source>
</evidence>
<dbReference type="FunFam" id="3.40.50.1820:FF:000050">
    <property type="entry name" value="prolyl endopeptidase-like isoform X2"/>
    <property type="match status" value="1"/>
</dbReference>
<dbReference type="Proteomes" id="UP000812440">
    <property type="component" value="Chromosome 5"/>
</dbReference>
<dbReference type="InterPro" id="IPR023302">
    <property type="entry name" value="Pept_S9A_N"/>
</dbReference>
<dbReference type="SUPFAM" id="SSF50993">
    <property type="entry name" value="Peptidase/esterase 'gauge' domain"/>
    <property type="match status" value="1"/>
</dbReference>
<dbReference type="GO" id="GO:0005794">
    <property type="term" value="C:Golgi apparatus"/>
    <property type="evidence" value="ECO:0007669"/>
    <property type="project" value="TreeGrafter"/>
</dbReference>
<dbReference type="InterPro" id="IPR002470">
    <property type="entry name" value="Peptidase_S9A"/>
</dbReference>
<reference evidence="9" key="1">
    <citation type="thesis" date="2020" institute="ProQuest LLC" country="789 East Eisenhower Parkway, Ann Arbor, MI, USA">
        <title>Comparative Genomics and Chromosome Evolution.</title>
        <authorList>
            <person name="Mudd A.B."/>
        </authorList>
    </citation>
    <scope>NUCLEOTIDE SEQUENCE</scope>
    <source>
        <strain evidence="9">Female2</strain>
        <tissue evidence="9">Blood</tissue>
    </source>
</reference>
<dbReference type="OrthoDB" id="248387at2759"/>
<dbReference type="InterPro" id="IPR001375">
    <property type="entry name" value="Peptidase_S9_cat"/>
</dbReference>
<dbReference type="GO" id="GO:0006508">
    <property type="term" value="P:proteolysis"/>
    <property type="evidence" value="ECO:0007669"/>
    <property type="project" value="UniProtKB-KW"/>
</dbReference>
<organism evidence="9 10">
    <name type="scientific">Hymenochirus boettgeri</name>
    <name type="common">Congo dwarf clawed frog</name>
    <dbReference type="NCBI Taxonomy" id="247094"/>
    <lineage>
        <taxon>Eukaryota</taxon>
        <taxon>Metazoa</taxon>
        <taxon>Chordata</taxon>
        <taxon>Craniata</taxon>
        <taxon>Vertebrata</taxon>
        <taxon>Euteleostomi</taxon>
        <taxon>Amphibia</taxon>
        <taxon>Batrachia</taxon>
        <taxon>Anura</taxon>
        <taxon>Pipoidea</taxon>
        <taxon>Pipidae</taxon>
        <taxon>Pipinae</taxon>
        <taxon>Hymenochirus</taxon>
    </lineage>
</organism>
<comment type="function">
    <text evidence="5">Serine peptidase whose precise substrate specificity remains unclear. Does not cleave peptides after a arginine or lysine residue. Regulates trans-Golgi network morphology and sorting by regulating the membrane binding of the AP-1 complex. May play a role in the regulation of synaptic vesicle exocytosis.</text>
</comment>
<dbReference type="Pfam" id="PF00326">
    <property type="entry name" value="Peptidase_S9"/>
    <property type="match status" value="1"/>
</dbReference>
<dbReference type="PANTHER" id="PTHR11757:SF19">
    <property type="entry name" value="PROLYL ENDOPEPTIDASE-LIKE"/>
    <property type="match status" value="1"/>
</dbReference>
<dbReference type="Gene3D" id="2.130.10.120">
    <property type="entry name" value="Prolyl oligopeptidase, N-terminal domain"/>
    <property type="match status" value="1"/>
</dbReference>
<evidence type="ECO:0000256" key="4">
    <source>
        <dbReference type="ARBA" id="ARBA00022825"/>
    </source>
</evidence>
<dbReference type="PRINTS" id="PR00862">
    <property type="entry name" value="PROLIGOPTASE"/>
</dbReference>
<proteinExistence type="inferred from homology"/>
<dbReference type="EMBL" id="JAACNH010000004">
    <property type="protein sequence ID" value="KAG8443629.1"/>
    <property type="molecule type" value="Genomic_DNA"/>
</dbReference>
<evidence type="ECO:0000256" key="6">
    <source>
        <dbReference type="RuleBase" id="RU368024"/>
    </source>
</evidence>
<dbReference type="AlphaFoldDB" id="A0A8T2JEN3"/>
<gene>
    <name evidence="9" type="ORF">GDO86_008974</name>
</gene>
<dbReference type="InterPro" id="IPR051543">
    <property type="entry name" value="Serine_Peptidase_S9A"/>
</dbReference>